<comment type="caution">
    <text evidence="2">The sequence shown here is derived from an EMBL/GenBank/DDBJ whole genome shotgun (WGS) entry which is preliminary data.</text>
</comment>
<reference evidence="2" key="2">
    <citation type="submission" date="2021-04" db="EMBL/GenBank/DDBJ databases">
        <authorList>
            <person name="Gilroy R."/>
        </authorList>
    </citation>
    <scope>NUCLEOTIDE SEQUENCE</scope>
    <source>
        <strain evidence="2">CHK185-1770</strain>
    </source>
</reference>
<sequence length="96" mass="9951">FAQTGVEENDLDGIASLPREIQGVVLGVTLKEKADGKVKVSVRANPPADASQLCSRLGGGGHQGAAGCSLGQVTLEQARQTMEQACSQYVKELGLL</sequence>
<name>A0A9D2MW59_9FIRM</name>
<dbReference type="AlphaFoldDB" id="A0A9D2MW59"/>
<dbReference type="GO" id="GO:0003676">
    <property type="term" value="F:nucleic acid binding"/>
    <property type="evidence" value="ECO:0007669"/>
    <property type="project" value="InterPro"/>
</dbReference>
<feature type="non-terminal residue" evidence="2">
    <location>
        <position position="1"/>
    </location>
</feature>
<dbReference type="Pfam" id="PF02272">
    <property type="entry name" value="DHHA1"/>
    <property type="match status" value="1"/>
</dbReference>
<dbReference type="InterPro" id="IPR038763">
    <property type="entry name" value="DHH_sf"/>
</dbReference>
<accession>A0A9D2MW59</accession>
<dbReference type="InterPro" id="IPR051319">
    <property type="entry name" value="Oligoribo/pAp-PDE_c-di-AMP_PDE"/>
</dbReference>
<reference evidence="2" key="1">
    <citation type="journal article" date="2021" name="PeerJ">
        <title>Extensive microbial diversity within the chicken gut microbiome revealed by metagenomics and culture.</title>
        <authorList>
            <person name="Gilroy R."/>
            <person name="Ravi A."/>
            <person name="Getino M."/>
            <person name="Pursley I."/>
            <person name="Horton D.L."/>
            <person name="Alikhan N.F."/>
            <person name="Baker D."/>
            <person name="Gharbi K."/>
            <person name="Hall N."/>
            <person name="Watson M."/>
            <person name="Adriaenssens E.M."/>
            <person name="Foster-Nyarko E."/>
            <person name="Jarju S."/>
            <person name="Secka A."/>
            <person name="Antonio M."/>
            <person name="Oren A."/>
            <person name="Chaudhuri R.R."/>
            <person name="La Ragione R."/>
            <person name="Hildebrand F."/>
            <person name="Pallen M.J."/>
        </authorList>
    </citation>
    <scope>NUCLEOTIDE SEQUENCE</scope>
    <source>
        <strain evidence="2">CHK185-1770</strain>
    </source>
</reference>
<organism evidence="2 3">
    <name type="scientific">Candidatus Acutalibacter pullicola</name>
    <dbReference type="NCBI Taxonomy" id="2838417"/>
    <lineage>
        <taxon>Bacteria</taxon>
        <taxon>Bacillati</taxon>
        <taxon>Bacillota</taxon>
        <taxon>Clostridia</taxon>
        <taxon>Eubacteriales</taxon>
        <taxon>Acutalibacteraceae</taxon>
        <taxon>Acutalibacter</taxon>
    </lineage>
</organism>
<protein>
    <submittedName>
        <fullName evidence="2">Bifunctional oligoribonuclease/PAP phosphatase NrnA</fullName>
    </submittedName>
</protein>
<feature type="domain" description="DHHA1" evidence="1">
    <location>
        <begin position="3"/>
        <end position="87"/>
    </location>
</feature>
<dbReference type="EMBL" id="DWXG01000073">
    <property type="protein sequence ID" value="HJB98637.1"/>
    <property type="molecule type" value="Genomic_DNA"/>
</dbReference>
<evidence type="ECO:0000313" key="3">
    <source>
        <dbReference type="Proteomes" id="UP000826793"/>
    </source>
</evidence>
<gene>
    <name evidence="2" type="ORF">H9710_08675</name>
</gene>
<dbReference type="InterPro" id="IPR003156">
    <property type="entry name" value="DHHA1_dom"/>
</dbReference>
<evidence type="ECO:0000259" key="1">
    <source>
        <dbReference type="Pfam" id="PF02272"/>
    </source>
</evidence>
<dbReference type="Gene3D" id="3.10.310.30">
    <property type="match status" value="1"/>
</dbReference>
<dbReference type="PANTHER" id="PTHR47618">
    <property type="entry name" value="BIFUNCTIONAL OLIGORIBONUCLEASE AND PAP PHOSPHATASE NRNA"/>
    <property type="match status" value="1"/>
</dbReference>
<evidence type="ECO:0000313" key="2">
    <source>
        <dbReference type="EMBL" id="HJB98637.1"/>
    </source>
</evidence>
<dbReference type="PANTHER" id="PTHR47618:SF1">
    <property type="entry name" value="BIFUNCTIONAL OLIGORIBONUCLEASE AND PAP PHOSPHATASE NRNA"/>
    <property type="match status" value="1"/>
</dbReference>
<dbReference type="SUPFAM" id="SSF64182">
    <property type="entry name" value="DHH phosphoesterases"/>
    <property type="match status" value="1"/>
</dbReference>
<dbReference type="Proteomes" id="UP000826793">
    <property type="component" value="Unassembled WGS sequence"/>
</dbReference>
<proteinExistence type="predicted"/>